<gene>
    <name evidence="8" type="ORF">SAMN05421788_113106</name>
</gene>
<dbReference type="InterPro" id="IPR011990">
    <property type="entry name" value="TPR-like_helical_dom_sf"/>
</dbReference>
<feature type="chain" id="PRO_5012388039" evidence="6">
    <location>
        <begin position="27"/>
        <end position="667"/>
    </location>
</feature>
<name>A0A1N7RF29_9BACT</name>
<dbReference type="Pfam" id="PF07676">
    <property type="entry name" value="PD40"/>
    <property type="match status" value="1"/>
</dbReference>
<evidence type="ECO:0000256" key="4">
    <source>
        <dbReference type="PROSITE-ProRule" id="PRU00473"/>
    </source>
</evidence>
<evidence type="ECO:0000256" key="5">
    <source>
        <dbReference type="SAM" id="MobiDB-lite"/>
    </source>
</evidence>
<evidence type="ECO:0000256" key="3">
    <source>
        <dbReference type="ARBA" id="ARBA00023237"/>
    </source>
</evidence>
<dbReference type="InterPro" id="IPR050330">
    <property type="entry name" value="Bact_OuterMem_StrucFunc"/>
</dbReference>
<dbReference type="Proteomes" id="UP000186917">
    <property type="component" value="Unassembled WGS sequence"/>
</dbReference>
<comment type="subcellular location">
    <subcellularLocation>
        <location evidence="1">Cell outer membrane</location>
    </subcellularLocation>
</comment>
<dbReference type="Gene3D" id="2.120.10.30">
    <property type="entry name" value="TolB, C-terminal domain"/>
    <property type="match status" value="1"/>
</dbReference>
<organism evidence="8 9">
    <name type="scientific">Filimonas lacunae</name>
    <dbReference type="NCBI Taxonomy" id="477680"/>
    <lineage>
        <taxon>Bacteria</taxon>
        <taxon>Pseudomonadati</taxon>
        <taxon>Bacteroidota</taxon>
        <taxon>Chitinophagia</taxon>
        <taxon>Chitinophagales</taxon>
        <taxon>Chitinophagaceae</taxon>
        <taxon>Filimonas</taxon>
    </lineage>
</organism>
<dbReference type="InterPro" id="IPR011659">
    <property type="entry name" value="WD40"/>
</dbReference>
<feature type="signal peptide" evidence="6">
    <location>
        <begin position="1"/>
        <end position="26"/>
    </location>
</feature>
<dbReference type="Gene3D" id="3.30.1330.60">
    <property type="entry name" value="OmpA-like domain"/>
    <property type="match status" value="1"/>
</dbReference>
<dbReference type="PANTHER" id="PTHR30329:SF21">
    <property type="entry name" value="LIPOPROTEIN YIAD-RELATED"/>
    <property type="match status" value="1"/>
</dbReference>
<sequence>MFLSLHMRKITVAASVVLLCGTVAQAQFSSDYRKAADSYFAKGDYASAVEYYEKSLYGKSKTADGFDPYAYTAVKPQPLPKDSQQLIYQLAESWRLLKNYEKAAPLYKKVAENDVRFPLAQYHYATCERALGKYEEAENALHRFLNTYQQKDHYSQAAQREVRNLVFIQEQLRKETKGYAVHTLYEGKTGASYAPVQLSSNTLLFTATWADSAAEKNKAHVNHLYEASFTEEGVGAVSRANIPVSQLHEGAAAISADGSTLYLTRWSVSNHQKSAAIYVSKKTGGVAGDAWSSPVALDSVINVRGANTQQPFVMPDGRHLLYASDRAGGLGGFDLWMAELDAAGKPLSTVNMGDNINTTGNEQAPYYHASSATLVFATDGRTGMGGYDLFYTKGAPGSWAEPQNFGYPVNSVKNDMYFTSYSTGKRILEKVVLSSDRADVCCMELFQLQKANPMKLVVGQVVACDTRIPLAGVAVEVIDTVTHEKIYTGVTSADGSYAFAVKQSLPLSSMAALKGYYTTAAALQLPADADADSLVSVPVCMQKEPEVINEVQVLNNVYYEFNKAEILEKSFASLDDVVAFLNKHPDIHVEIGGHTDNKGSDELNQKLSEARAANVVAYLVGKGIDKNRLTAKGYGATVPVAPNTYDDGTDNPAGREKNRRTEMKVLK</sequence>
<protein>
    <submittedName>
        <fullName evidence="8">Outer membrane protein OmpA</fullName>
    </submittedName>
</protein>
<dbReference type="SUPFAM" id="SSF82171">
    <property type="entry name" value="DPP6 N-terminal domain-like"/>
    <property type="match status" value="1"/>
</dbReference>
<dbReference type="InterPro" id="IPR036737">
    <property type="entry name" value="OmpA-like_sf"/>
</dbReference>
<keyword evidence="3" id="KW-0998">Cell outer membrane</keyword>
<dbReference type="InterPro" id="IPR019734">
    <property type="entry name" value="TPR_rpt"/>
</dbReference>
<proteinExistence type="predicted"/>
<keyword evidence="9" id="KW-1185">Reference proteome</keyword>
<evidence type="ECO:0000256" key="2">
    <source>
        <dbReference type="ARBA" id="ARBA00023136"/>
    </source>
</evidence>
<accession>A0A1N7RF29</accession>
<dbReference type="AlphaFoldDB" id="A0A1N7RF29"/>
<dbReference type="PRINTS" id="PR01021">
    <property type="entry name" value="OMPADOMAIN"/>
</dbReference>
<keyword evidence="2 4" id="KW-0472">Membrane</keyword>
<dbReference type="Pfam" id="PF13174">
    <property type="entry name" value="TPR_6"/>
    <property type="match status" value="1"/>
</dbReference>
<reference evidence="9" key="1">
    <citation type="submission" date="2017-01" db="EMBL/GenBank/DDBJ databases">
        <authorList>
            <person name="Varghese N."/>
            <person name="Submissions S."/>
        </authorList>
    </citation>
    <scope>NUCLEOTIDE SEQUENCE [LARGE SCALE GENOMIC DNA]</scope>
    <source>
        <strain evidence="9">DSM 21054</strain>
    </source>
</reference>
<feature type="region of interest" description="Disordered" evidence="5">
    <location>
        <begin position="641"/>
        <end position="667"/>
    </location>
</feature>
<dbReference type="EMBL" id="FTOR01000013">
    <property type="protein sequence ID" value="SIT33756.1"/>
    <property type="molecule type" value="Genomic_DNA"/>
</dbReference>
<dbReference type="Pfam" id="PF00691">
    <property type="entry name" value="OmpA"/>
    <property type="match status" value="1"/>
</dbReference>
<dbReference type="InterPro" id="IPR006690">
    <property type="entry name" value="OMPA-like_CS"/>
</dbReference>
<feature type="compositionally biased region" description="Basic and acidic residues" evidence="5">
    <location>
        <begin position="653"/>
        <end position="667"/>
    </location>
</feature>
<dbReference type="GO" id="GO:0009279">
    <property type="term" value="C:cell outer membrane"/>
    <property type="evidence" value="ECO:0007669"/>
    <property type="project" value="UniProtKB-SubCell"/>
</dbReference>
<evidence type="ECO:0000313" key="8">
    <source>
        <dbReference type="EMBL" id="SIT33756.1"/>
    </source>
</evidence>
<evidence type="ECO:0000256" key="6">
    <source>
        <dbReference type="SAM" id="SignalP"/>
    </source>
</evidence>
<feature type="domain" description="OmpA-like" evidence="7">
    <location>
        <begin position="546"/>
        <end position="667"/>
    </location>
</feature>
<dbReference type="CDD" id="cd07185">
    <property type="entry name" value="OmpA_C-like"/>
    <property type="match status" value="1"/>
</dbReference>
<dbReference type="Gene3D" id="1.25.40.10">
    <property type="entry name" value="Tetratricopeptide repeat domain"/>
    <property type="match status" value="1"/>
</dbReference>
<dbReference type="SUPFAM" id="SSF103088">
    <property type="entry name" value="OmpA-like"/>
    <property type="match status" value="1"/>
</dbReference>
<evidence type="ECO:0000256" key="1">
    <source>
        <dbReference type="ARBA" id="ARBA00004442"/>
    </source>
</evidence>
<dbReference type="SUPFAM" id="SSF48452">
    <property type="entry name" value="TPR-like"/>
    <property type="match status" value="1"/>
</dbReference>
<dbReference type="InterPro" id="IPR011042">
    <property type="entry name" value="6-blade_b-propeller_TolB-like"/>
</dbReference>
<dbReference type="STRING" id="477680.SAMN05421788_113106"/>
<evidence type="ECO:0000313" key="9">
    <source>
        <dbReference type="Proteomes" id="UP000186917"/>
    </source>
</evidence>
<dbReference type="PROSITE" id="PS51123">
    <property type="entry name" value="OMPA_2"/>
    <property type="match status" value="1"/>
</dbReference>
<dbReference type="InterPro" id="IPR006664">
    <property type="entry name" value="OMP_bac"/>
</dbReference>
<dbReference type="PROSITE" id="PS01068">
    <property type="entry name" value="OMPA_1"/>
    <property type="match status" value="1"/>
</dbReference>
<evidence type="ECO:0000259" key="7">
    <source>
        <dbReference type="PROSITE" id="PS51123"/>
    </source>
</evidence>
<dbReference type="PANTHER" id="PTHR30329">
    <property type="entry name" value="STATOR ELEMENT OF FLAGELLAR MOTOR COMPLEX"/>
    <property type="match status" value="1"/>
</dbReference>
<keyword evidence="6" id="KW-0732">Signal</keyword>
<dbReference type="InterPro" id="IPR006665">
    <property type="entry name" value="OmpA-like"/>
</dbReference>